<dbReference type="InterPro" id="IPR029044">
    <property type="entry name" value="Nucleotide-diphossugar_trans"/>
</dbReference>
<evidence type="ECO:0000313" key="2">
    <source>
        <dbReference type="EMBL" id="SEO79471.1"/>
    </source>
</evidence>
<dbReference type="SUPFAM" id="SSF53448">
    <property type="entry name" value="Nucleotide-diphospho-sugar transferases"/>
    <property type="match status" value="2"/>
</dbReference>
<dbReference type="PANTHER" id="PTHR43685:SF2">
    <property type="entry name" value="GLYCOSYLTRANSFERASE 2-LIKE DOMAIN-CONTAINING PROTEIN"/>
    <property type="match status" value="1"/>
</dbReference>
<keyword evidence="2" id="KW-0808">Transferase</keyword>
<accession>A0A1H8SLG1</accession>
<reference evidence="3" key="1">
    <citation type="submission" date="2016-10" db="EMBL/GenBank/DDBJ databases">
        <authorList>
            <person name="Varghese N."/>
        </authorList>
    </citation>
    <scope>NUCLEOTIDE SEQUENCE [LARGE SCALE GENOMIC DNA]</scope>
    <source>
        <strain evidence="3">DSM 21843</strain>
    </source>
</reference>
<evidence type="ECO:0000313" key="3">
    <source>
        <dbReference type="Proteomes" id="UP000182975"/>
    </source>
</evidence>
<proteinExistence type="predicted"/>
<dbReference type="Pfam" id="PF00535">
    <property type="entry name" value="Glycos_transf_2"/>
    <property type="match status" value="1"/>
</dbReference>
<dbReference type="InterPro" id="IPR001173">
    <property type="entry name" value="Glyco_trans_2-like"/>
</dbReference>
<organism evidence="2 3">
    <name type="scientific">Denitrobacterium detoxificans</name>
    <dbReference type="NCBI Taxonomy" id="79604"/>
    <lineage>
        <taxon>Bacteria</taxon>
        <taxon>Bacillati</taxon>
        <taxon>Actinomycetota</taxon>
        <taxon>Coriobacteriia</taxon>
        <taxon>Eggerthellales</taxon>
        <taxon>Eggerthellaceae</taxon>
        <taxon>Denitrobacterium</taxon>
    </lineage>
</organism>
<dbReference type="GO" id="GO:0016740">
    <property type="term" value="F:transferase activity"/>
    <property type="evidence" value="ECO:0007669"/>
    <property type="project" value="UniProtKB-KW"/>
</dbReference>
<dbReference type="PANTHER" id="PTHR43685">
    <property type="entry name" value="GLYCOSYLTRANSFERASE"/>
    <property type="match status" value="1"/>
</dbReference>
<sequence length="681" mass="76379">MSILSRLYNRLFAGESWISAAEVRTGAGTRVMGCRPLEEGTWMLESRALVAQDRMDDLQFQVVLDDGTVLDSALRGSQRIASPRGNSKVAWYELCYVTLLSKEMGNVTVRFQSASSGEALCAWTMSQQRWQRELTDDYYALVRNPFADGSYEEWRERQCVTDDQLQRQRESHFPYEPLVSLVSPLYRTPPAFLRVMIDSVRAQSYQKWELVLVNASPDDEALAEVLASYDDERIIVVDHPENDGIDGNTNCGIAASHGDYVGFLDHDDFIEPDLLYEYVARINETQDVDLLYCDEDSFEEGKGYTLPLFKPDRSPDLLYSNNYVIHLLMVSRWLLDRTERSGPLTNGAQDYDLTLKAFEVGRSIVHVPRVLYHWRMHSGSTNGGNSDAKPYCNDAGAYTIEQHFKRRGITADVVDTDCIFVYQLKIHSDIATSSVSAVFDSDESLESGSWDAAVADGLATVTPSESLESERDILAYRNESARKASSEYVLFAAGDVAPITSDALSVLLPYFERSEVGLISPRLLTPQDTLCQSGIVVRADGQLTELGIDLPAWDSGYIGRFHRPANYAAVAPDCVIMRRKDFLEAGGYDESYGSLLYAQVDLCLRLAQKGLLTLYVPFAELRHSRTRFEALSPLHPSVRDLLAHDAKRLAEAWPAIVSSPDGFYNANLDQSSSYYLLDHTK</sequence>
<dbReference type="OrthoDB" id="2676521at2"/>
<dbReference type="AlphaFoldDB" id="A0A1H8SLG1"/>
<dbReference type="Proteomes" id="UP000182975">
    <property type="component" value="Unassembled WGS sequence"/>
</dbReference>
<dbReference type="Gene3D" id="3.90.550.10">
    <property type="entry name" value="Spore Coat Polysaccharide Biosynthesis Protein SpsA, Chain A"/>
    <property type="match status" value="2"/>
</dbReference>
<dbReference type="EMBL" id="FOEC01000007">
    <property type="protein sequence ID" value="SEO79471.1"/>
    <property type="molecule type" value="Genomic_DNA"/>
</dbReference>
<dbReference type="InterPro" id="IPR050834">
    <property type="entry name" value="Glycosyltransf_2"/>
</dbReference>
<protein>
    <submittedName>
        <fullName evidence="2">Glycosyl transferase family 2</fullName>
    </submittedName>
</protein>
<gene>
    <name evidence="2" type="ORF">SAMN02910314_01214</name>
</gene>
<evidence type="ECO:0000259" key="1">
    <source>
        <dbReference type="Pfam" id="PF00535"/>
    </source>
</evidence>
<name>A0A1H8SLG1_9ACTN</name>
<feature type="domain" description="Glycosyltransferase 2-like" evidence="1">
    <location>
        <begin position="180"/>
        <end position="291"/>
    </location>
</feature>
<keyword evidence="3" id="KW-1185">Reference proteome</keyword>
<dbReference type="RefSeq" id="WP_066661871.1">
    <property type="nucleotide sequence ID" value="NZ_CP011402.1"/>
</dbReference>